<evidence type="ECO:0000256" key="7">
    <source>
        <dbReference type="SAM" id="MobiDB-lite"/>
    </source>
</evidence>
<dbReference type="GO" id="GO:0042285">
    <property type="term" value="F:xylosyltransferase activity"/>
    <property type="evidence" value="ECO:0007669"/>
    <property type="project" value="TreeGrafter"/>
</dbReference>
<dbReference type="GO" id="GO:0016020">
    <property type="term" value="C:membrane"/>
    <property type="evidence" value="ECO:0007669"/>
    <property type="project" value="UniProtKB-SubCell"/>
</dbReference>
<sequence length="490" mass="54093">MYNVSRHQSFLPDMQRPDVHPGDAGSFDEAAAGTRMHMHVAKGKGAHSEGALSKEVQDRRVAELATSAATKLRKQGKPLRQGAQQPPPAQLPPQPPKGILVRTELLLGEECGNMSADVLPQLKLEQSWKPGRFMHDITHEVSLVLQLPIERLDLLYLQCRAWTGRLAAVMYVPLMGGSVVSWDERVHGQTMRDVFKLVSRFYDDLDPMSSCELELQLVSEQVASPFWAALPPTNALRNMALELAKTEVVLMADVDVLPSLEFSMDLLRPKKREQLQERLQGGFALVLPLLDVAPASEEEGLAVAKRLVSEGKKAAVKALREGQAMIPHDGSPGQLSVRATNYSAWAETDVETDIDFEEGYEPVMLMLRKDVPWFDERFRGPDGGRVAQAADSARHLSFAVHRSAFAVRVPSAVPELAISAAEAIFDQVLDLYHDVQVSMARQQYTPIARPACPIIKKEIYMEAPKSSSAESSKGLVNMLFGNHGIQRSQA</sequence>
<dbReference type="KEGG" id="csl:COCSUDRAFT_43530"/>
<evidence type="ECO:0000256" key="6">
    <source>
        <dbReference type="ARBA" id="ARBA00023180"/>
    </source>
</evidence>
<organism evidence="8 9">
    <name type="scientific">Coccomyxa subellipsoidea (strain C-169)</name>
    <name type="common">Green microalga</name>
    <dbReference type="NCBI Taxonomy" id="574566"/>
    <lineage>
        <taxon>Eukaryota</taxon>
        <taxon>Viridiplantae</taxon>
        <taxon>Chlorophyta</taxon>
        <taxon>core chlorophytes</taxon>
        <taxon>Trebouxiophyceae</taxon>
        <taxon>Trebouxiophyceae incertae sedis</taxon>
        <taxon>Coccomyxaceae</taxon>
        <taxon>Coccomyxa</taxon>
        <taxon>Coccomyxa subellipsoidea</taxon>
    </lineage>
</organism>
<accession>I0YS44</accession>
<evidence type="ECO:0000256" key="4">
    <source>
        <dbReference type="ARBA" id="ARBA00022989"/>
    </source>
</evidence>
<evidence type="ECO:0000313" key="8">
    <source>
        <dbReference type="EMBL" id="EIE21213.1"/>
    </source>
</evidence>
<comment type="caution">
    <text evidence="8">The sequence shown here is derived from an EMBL/GenBank/DDBJ whole genome shotgun (WGS) entry which is preliminary data.</text>
</comment>
<dbReference type="PANTHER" id="PTHR12270:SF52">
    <property type="entry name" value="GLYCOSYLTRANSFERASE-LIKE PROTEIN GNT13-RELATED"/>
    <property type="match status" value="1"/>
</dbReference>
<evidence type="ECO:0000256" key="2">
    <source>
        <dbReference type="ARBA" id="ARBA00022692"/>
    </source>
</evidence>
<dbReference type="GeneID" id="17039195"/>
<keyword evidence="5" id="KW-0472">Membrane</keyword>
<feature type="compositionally biased region" description="Pro residues" evidence="7">
    <location>
        <begin position="85"/>
        <end position="96"/>
    </location>
</feature>
<comment type="subcellular location">
    <subcellularLocation>
        <location evidence="1">Membrane</location>
        <topology evidence="1">Single-pass type II membrane protein</topology>
    </subcellularLocation>
</comment>
<evidence type="ECO:0000256" key="5">
    <source>
        <dbReference type="ARBA" id="ARBA00023136"/>
    </source>
</evidence>
<proteinExistence type="predicted"/>
<dbReference type="InterPro" id="IPR051292">
    <property type="entry name" value="Xyl/GlcA_transferase"/>
</dbReference>
<gene>
    <name evidence="8" type="ORF">COCSUDRAFT_43530</name>
</gene>
<feature type="region of interest" description="Disordered" evidence="7">
    <location>
        <begin position="1"/>
        <end position="28"/>
    </location>
</feature>
<keyword evidence="2" id="KW-0812">Transmembrane</keyword>
<evidence type="ECO:0000256" key="1">
    <source>
        <dbReference type="ARBA" id="ARBA00004606"/>
    </source>
</evidence>
<keyword evidence="6" id="KW-0325">Glycoprotein</keyword>
<keyword evidence="9" id="KW-1185">Reference proteome</keyword>
<keyword evidence="3" id="KW-0735">Signal-anchor</keyword>
<dbReference type="RefSeq" id="XP_005645757.1">
    <property type="nucleotide sequence ID" value="XM_005645700.1"/>
</dbReference>
<protein>
    <submittedName>
        <fullName evidence="8">Uncharacterized protein</fullName>
    </submittedName>
</protein>
<dbReference type="OrthoDB" id="550357at2759"/>
<dbReference type="Proteomes" id="UP000007264">
    <property type="component" value="Unassembled WGS sequence"/>
</dbReference>
<evidence type="ECO:0000313" key="9">
    <source>
        <dbReference type="Proteomes" id="UP000007264"/>
    </source>
</evidence>
<dbReference type="AlphaFoldDB" id="I0YS44"/>
<evidence type="ECO:0000256" key="3">
    <source>
        <dbReference type="ARBA" id="ARBA00022968"/>
    </source>
</evidence>
<feature type="region of interest" description="Disordered" evidence="7">
    <location>
        <begin position="70"/>
        <end position="97"/>
    </location>
</feature>
<dbReference type="GO" id="GO:0015020">
    <property type="term" value="F:glucuronosyltransferase activity"/>
    <property type="evidence" value="ECO:0007669"/>
    <property type="project" value="TreeGrafter"/>
</dbReference>
<dbReference type="GO" id="GO:0035269">
    <property type="term" value="P:protein O-linked glycosylation via mannose"/>
    <property type="evidence" value="ECO:0007669"/>
    <property type="project" value="TreeGrafter"/>
</dbReference>
<dbReference type="EMBL" id="AGSI01000013">
    <property type="protein sequence ID" value="EIE21213.1"/>
    <property type="molecule type" value="Genomic_DNA"/>
</dbReference>
<dbReference type="eggNOG" id="KOG3765">
    <property type="taxonomic scope" value="Eukaryota"/>
</dbReference>
<keyword evidence="4" id="KW-1133">Transmembrane helix</keyword>
<reference evidence="8 9" key="1">
    <citation type="journal article" date="2012" name="Genome Biol.">
        <title>The genome of the polar eukaryotic microalga coccomyxa subellipsoidea reveals traits of cold adaptation.</title>
        <authorList>
            <person name="Blanc G."/>
            <person name="Agarkova I."/>
            <person name="Grimwood J."/>
            <person name="Kuo A."/>
            <person name="Brueggeman A."/>
            <person name="Dunigan D."/>
            <person name="Gurnon J."/>
            <person name="Ladunga I."/>
            <person name="Lindquist E."/>
            <person name="Lucas S."/>
            <person name="Pangilinan J."/>
            <person name="Proschold T."/>
            <person name="Salamov A."/>
            <person name="Schmutz J."/>
            <person name="Weeks D."/>
            <person name="Yamada T."/>
            <person name="Claverie J.M."/>
            <person name="Grigoriev I."/>
            <person name="Van Etten J."/>
            <person name="Lomsadze A."/>
            <person name="Borodovsky M."/>
        </authorList>
    </citation>
    <scope>NUCLEOTIDE SEQUENCE [LARGE SCALE GENOMIC DNA]</scope>
    <source>
        <strain evidence="8 9">C-169</strain>
    </source>
</reference>
<name>I0YS44_COCSC</name>
<dbReference type="Pfam" id="PF13896">
    <property type="entry name" value="Glyco_transf_49"/>
    <property type="match status" value="1"/>
</dbReference>
<dbReference type="PANTHER" id="PTHR12270">
    <property type="entry name" value="GLYCOSYLTRANSFERASE-RELATED"/>
    <property type="match status" value="1"/>
</dbReference>